<feature type="transmembrane region" description="Helical" evidence="1">
    <location>
        <begin position="72"/>
        <end position="94"/>
    </location>
</feature>
<evidence type="ECO:0000313" key="3">
    <source>
        <dbReference type="Proteomes" id="UP000824160"/>
    </source>
</evidence>
<evidence type="ECO:0000313" key="2">
    <source>
        <dbReference type="EMBL" id="HIT94205.1"/>
    </source>
</evidence>
<comment type="caution">
    <text evidence="2">The sequence shown here is derived from an EMBL/GenBank/DDBJ whole genome shotgun (WGS) entry which is preliminary data.</text>
</comment>
<keyword evidence="1" id="KW-0812">Transmembrane</keyword>
<dbReference type="EMBL" id="DVLW01000092">
    <property type="protein sequence ID" value="HIT94205.1"/>
    <property type="molecule type" value="Genomic_DNA"/>
</dbReference>
<reference evidence="2" key="1">
    <citation type="submission" date="2020-10" db="EMBL/GenBank/DDBJ databases">
        <authorList>
            <person name="Gilroy R."/>
        </authorList>
    </citation>
    <scope>NUCLEOTIDE SEQUENCE</scope>
    <source>
        <strain evidence="2">ChiBcec7-5410</strain>
    </source>
</reference>
<organism evidence="2 3">
    <name type="scientific">Candidatus Faecivivens stercoripullorum</name>
    <dbReference type="NCBI Taxonomy" id="2840805"/>
    <lineage>
        <taxon>Bacteria</taxon>
        <taxon>Bacillati</taxon>
        <taxon>Bacillota</taxon>
        <taxon>Clostridia</taxon>
        <taxon>Eubacteriales</taxon>
        <taxon>Oscillospiraceae</taxon>
        <taxon>Oscillospiraceae incertae sedis</taxon>
        <taxon>Candidatus Faecivivens</taxon>
    </lineage>
</organism>
<sequence>MLVFPWLTITFIKGDAGMAVCFILFFVINPLFSIISGVFAGRNPKKLWVCPLMTGILFILGCWLSFEMGEGAFVVYGIGYCAIGAAAMGISVLFSKILRR</sequence>
<proteinExistence type="predicted"/>
<keyword evidence="1" id="KW-1133">Transmembrane helix</keyword>
<name>A0A9D1H5C7_9FIRM</name>
<reference evidence="2" key="2">
    <citation type="journal article" date="2021" name="PeerJ">
        <title>Extensive microbial diversity within the chicken gut microbiome revealed by metagenomics and culture.</title>
        <authorList>
            <person name="Gilroy R."/>
            <person name="Ravi A."/>
            <person name="Getino M."/>
            <person name="Pursley I."/>
            <person name="Horton D.L."/>
            <person name="Alikhan N.F."/>
            <person name="Baker D."/>
            <person name="Gharbi K."/>
            <person name="Hall N."/>
            <person name="Watson M."/>
            <person name="Adriaenssens E.M."/>
            <person name="Foster-Nyarko E."/>
            <person name="Jarju S."/>
            <person name="Secka A."/>
            <person name="Antonio M."/>
            <person name="Oren A."/>
            <person name="Chaudhuri R.R."/>
            <person name="La Ragione R."/>
            <person name="Hildebrand F."/>
            <person name="Pallen M.J."/>
        </authorList>
    </citation>
    <scope>NUCLEOTIDE SEQUENCE</scope>
    <source>
        <strain evidence="2">ChiBcec7-5410</strain>
    </source>
</reference>
<evidence type="ECO:0000256" key="1">
    <source>
        <dbReference type="SAM" id="Phobius"/>
    </source>
</evidence>
<keyword evidence="1" id="KW-0472">Membrane</keyword>
<dbReference type="Proteomes" id="UP000824160">
    <property type="component" value="Unassembled WGS sequence"/>
</dbReference>
<accession>A0A9D1H5C7</accession>
<protein>
    <submittedName>
        <fullName evidence="2">Uncharacterized protein</fullName>
    </submittedName>
</protein>
<gene>
    <name evidence="2" type="ORF">IAC43_03395</name>
</gene>
<dbReference type="AlphaFoldDB" id="A0A9D1H5C7"/>
<feature type="transmembrane region" description="Helical" evidence="1">
    <location>
        <begin position="47"/>
        <end position="66"/>
    </location>
</feature>
<feature type="transmembrane region" description="Helical" evidence="1">
    <location>
        <begin position="16"/>
        <end position="40"/>
    </location>
</feature>